<accession>A0A9D1EKY0</accession>
<dbReference type="EMBL" id="DVHU01000089">
    <property type="protein sequence ID" value="HIR93696.1"/>
    <property type="molecule type" value="Genomic_DNA"/>
</dbReference>
<organism evidence="2 3">
    <name type="scientific">Candidatus Egerieimonas intestinavium</name>
    <dbReference type="NCBI Taxonomy" id="2840777"/>
    <lineage>
        <taxon>Bacteria</taxon>
        <taxon>Bacillati</taxon>
        <taxon>Bacillota</taxon>
        <taxon>Clostridia</taxon>
        <taxon>Lachnospirales</taxon>
        <taxon>Lachnospiraceae</taxon>
        <taxon>Lachnospiraceae incertae sedis</taxon>
        <taxon>Candidatus Egerieimonas</taxon>
    </lineage>
</organism>
<dbReference type="Proteomes" id="UP000886841">
    <property type="component" value="Unassembled WGS sequence"/>
</dbReference>
<reference evidence="2" key="1">
    <citation type="submission" date="2020-10" db="EMBL/GenBank/DDBJ databases">
        <authorList>
            <person name="Gilroy R."/>
        </authorList>
    </citation>
    <scope>NUCLEOTIDE SEQUENCE</scope>
    <source>
        <strain evidence="2">ChiSxjej1B13-7041</strain>
    </source>
</reference>
<evidence type="ECO:0000313" key="3">
    <source>
        <dbReference type="Proteomes" id="UP000886841"/>
    </source>
</evidence>
<dbReference type="PROSITE" id="PS51257">
    <property type="entry name" value="PROKAR_LIPOPROTEIN"/>
    <property type="match status" value="1"/>
</dbReference>
<reference evidence="2" key="2">
    <citation type="journal article" date="2021" name="PeerJ">
        <title>Extensive microbial diversity within the chicken gut microbiome revealed by metagenomics and culture.</title>
        <authorList>
            <person name="Gilroy R."/>
            <person name="Ravi A."/>
            <person name="Getino M."/>
            <person name="Pursley I."/>
            <person name="Horton D.L."/>
            <person name="Alikhan N.F."/>
            <person name="Baker D."/>
            <person name="Gharbi K."/>
            <person name="Hall N."/>
            <person name="Watson M."/>
            <person name="Adriaenssens E.M."/>
            <person name="Foster-Nyarko E."/>
            <person name="Jarju S."/>
            <person name="Secka A."/>
            <person name="Antonio M."/>
            <person name="Oren A."/>
            <person name="Chaudhuri R.R."/>
            <person name="La Ragione R."/>
            <person name="Hildebrand F."/>
            <person name="Pallen M.J."/>
        </authorList>
    </citation>
    <scope>NUCLEOTIDE SEQUENCE</scope>
    <source>
        <strain evidence="2">ChiSxjej1B13-7041</strain>
    </source>
</reference>
<comment type="caution">
    <text evidence="2">The sequence shown here is derived from an EMBL/GenBank/DDBJ whole genome shotgun (WGS) entry which is preliminary data.</text>
</comment>
<gene>
    <name evidence="2" type="ORF">IAB98_09790</name>
</gene>
<sequence length="333" mass="37277">MKRKVYWGCMMLTLCLLAGCGSKEEEKNADAAGQKSQETLSEEETKDTGDDEEKEEEEKEQQKSIELENFTSGTIYEDGDYYFHIDSIETTEDAYVITYRASTDAQNYSGYYDMQLKVNGVIFHTDDFQFIYQDSKGYTMVGAGRERPVELVLPRTLLAHAGIQEINSLEFHVALGYQAHGSIYEEVEIDATVYPGAKTEAADIFPEPKQDSWVLVDNEQGKAQIVDANYWVSAADGHIMGVTFHILSQAKGDDGGMVGLRNLTVGDWTSSDSMGDVVCHLTPEVRYFRFTLKGGDDPQEGADYSQSVLKYYYQEDDLEELTATLDLSGLADK</sequence>
<name>A0A9D1EKY0_9FIRM</name>
<evidence type="ECO:0000313" key="2">
    <source>
        <dbReference type="EMBL" id="HIR93696.1"/>
    </source>
</evidence>
<evidence type="ECO:0000256" key="1">
    <source>
        <dbReference type="SAM" id="MobiDB-lite"/>
    </source>
</evidence>
<proteinExistence type="predicted"/>
<feature type="compositionally biased region" description="Acidic residues" evidence="1">
    <location>
        <begin position="40"/>
        <end position="59"/>
    </location>
</feature>
<protein>
    <submittedName>
        <fullName evidence="2">Uncharacterized protein</fullName>
    </submittedName>
</protein>
<feature type="region of interest" description="Disordered" evidence="1">
    <location>
        <begin position="26"/>
        <end position="66"/>
    </location>
</feature>
<dbReference type="AlphaFoldDB" id="A0A9D1EKY0"/>